<evidence type="ECO:0000256" key="1">
    <source>
        <dbReference type="ARBA" id="ARBA00004091"/>
    </source>
</evidence>
<dbReference type="PANTHER" id="PTHR33293">
    <property type="entry name" value="INSERTION ELEMENT IS1 1 PROTEIN INSB-RELATED"/>
    <property type="match status" value="1"/>
</dbReference>
<dbReference type="GO" id="GO:0006313">
    <property type="term" value="P:DNA transposition"/>
    <property type="evidence" value="ECO:0007669"/>
    <property type="project" value="InterPro"/>
</dbReference>
<dbReference type="InterPro" id="IPR005063">
    <property type="entry name" value="Transposase_27"/>
</dbReference>
<dbReference type="GeneID" id="302269045"/>
<dbReference type="Proteomes" id="UP000191025">
    <property type="component" value="Unassembled WGS sequence"/>
</dbReference>
<dbReference type="RefSeq" id="WP_062500383.1">
    <property type="nucleotide sequence ID" value="NZ_MXAN01000111.1"/>
</dbReference>
<dbReference type="EMBL" id="UGQC01000001">
    <property type="protein sequence ID" value="STY99005.1"/>
    <property type="molecule type" value="Genomic_DNA"/>
</dbReference>
<dbReference type="EMBL" id="MXAN01000111">
    <property type="protein sequence ID" value="OPH33459.1"/>
    <property type="molecule type" value="Genomic_DNA"/>
</dbReference>
<evidence type="ECO:0000313" key="5">
    <source>
        <dbReference type="EMBL" id="OPH33459.1"/>
    </source>
</evidence>
<evidence type="ECO:0000256" key="3">
    <source>
        <dbReference type="ARBA" id="ARBA00022578"/>
    </source>
</evidence>
<evidence type="ECO:0000313" key="7">
    <source>
        <dbReference type="Proteomes" id="UP000191025"/>
    </source>
</evidence>
<evidence type="ECO:0000313" key="8">
    <source>
        <dbReference type="Proteomes" id="UP000254107"/>
    </source>
</evidence>
<comment type="similarity">
    <text evidence="2">Belongs to the transposase 27 family.</text>
</comment>
<reference evidence="5" key="2">
    <citation type="submission" date="2017-03" db="EMBL/GenBank/DDBJ databases">
        <authorList>
            <person name="Afonso C.L."/>
            <person name="Miller P.J."/>
            <person name="Scott M.A."/>
            <person name="Spackman E."/>
            <person name="Goraichik I."/>
            <person name="Dimitrov K.M."/>
            <person name="Suarez D.L."/>
            <person name="Swayne D.E."/>
        </authorList>
    </citation>
    <scope>NUCLEOTIDE SEQUENCE</scope>
    <source>
        <strain evidence="5">CCUG 4441</strain>
    </source>
</reference>
<dbReference type="PANTHER" id="PTHR33293:SF1">
    <property type="entry name" value="INSERTION ELEMENT IS1 1 PROTEIN INSB-RELATED"/>
    <property type="match status" value="1"/>
</dbReference>
<dbReference type="GO" id="GO:0003677">
    <property type="term" value="F:DNA binding"/>
    <property type="evidence" value="ECO:0007669"/>
    <property type="project" value="InterPro"/>
</dbReference>
<gene>
    <name evidence="5" type="ORF">B5J94_13055</name>
    <name evidence="6" type="ORF">NCTC7911_00373</name>
</gene>
<accession>A0A1V4GLC2</accession>
<proteinExistence type="inferred from homology"/>
<evidence type="ECO:0000313" key="6">
    <source>
        <dbReference type="EMBL" id="STY99005.1"/>
    </source>
</evidence>
<dbReference type="NCBIfam" id="NF033558">
    <property type="entry name" value="transpos_IS1"/>
    <property type="match status" value="1"/>
</dbReference>
<comment type="function">
    <text evidence="1">Absolutely required for transposition of IS1.</text>
</comment>
<reference evidence="6 8" key="3">
    <citation type="submission" date="2018-06" db="EMBL/GenBank/DDBJ databases">
        <authorList>
            <consortium name="Pathogen Informatics"/>
            <person name="Doyle S."/>
        </authorList>
    </citation>
    <scope>NUCLEOTIDE SEQUENCE [LARGE SCALE GENOMIC DNA]</scope>
    <source>
        <strain evidence="6 8">NCTC7911</strain>
    </source>
</reference>
<dbReference type="AlphaFoldDB" id="A0A1V4GLC2"/>
<dbReference type="Pfam" id="PF03400">
    <property type="entry name" value="DDE_Tnp_IS1"/>
    <property type="match status" value="1"/>
</dbReference>
<evidence type="ECO:0000256" key="4">
    <source>
        <dbReference type="ARBA" id="ARBA00023172"/>
    </source>
</evidence>
<sequence>MKTQITITCPSCLSVSIKKNGIKSYGKQNYFCKHCHRQFVHHLQLTYKGCQSYIDGKIRLMLARGCSIVDIMILEEVSKGKVLSVLANSNHQIKPRQKHYNTLEIDEFWTYVGNKKNKVWLIYAYDRHTGEIVAYVWGRRNLATAKQLRSKLLSLGISFNKIACDNWESFLVAFKHSIKKVGKRFTVGIEGNNTRLRTFARRAFRKTCCFSKNLTNHLKAFDLVFHYINYGWV</sequence>
<organism evidence="5 7">
    <name type="scientific">Moraxella lacunata</name>
    <dbReference type="NCBI Taxonomy" id="477"/>
    <lineage>
        <taxon>Bacteria</taxon>
        <taxon>Pseudomonadati</taxon>
        <taxon>Pseudomonadota</taxon>
        <taxon>Gammaproteobacteria</taxon>
        <taxon>Moraxellales</taxon>
        <taxon>Moraxellaceae</taxon>
        <taxon>Moraxella</taxon>
    </lineage>
</organism>
<keyword evidence="8" id="KW-1185">Reference proteome</keyword>
<dbReference type="GO" id="GO:0004803">
    <property type="term" value="F:transposase activity"/>
    <property type="evidence" value="ECO:0007669"/>
    <property type="project" value="InterPro"/>
</dbReference>
<name>A0A1V4GLC2_MORLA</name>
<protein>
    <submittedName>
        <fullName evidence="6">Transposase and inactivated derivatives</fullName>
    </submittedName>
</protein>
<reference evidence="7" key="1">
    <citation type="submission" date="2017-03" db="EMBL/GenBank/DDBJ databases">
        <title>Draft genome sequence of Moraxella equi CCUG 4950T type strain.</title>
        <authorList>
            <person name="Salva-Serra F."/>
            <person name="Engstrom-Jakobsson H."/>
            <person name="Thorell K."/>
            <person name="Jaen-Luchoro D."/>
            <person name="Gonzales-Siles L."/>
            <person name="Karlsson R."/>
            <person name="Yazdan S."/>
            <person name="Boulund F."/>
            <person name="Johnning A."/>
            <person name="Engstrand L."/>
            <person name="Kristiansson E."/>
            <person name="Moore E."/>
        </authorList>
    </citation>
    <scope>NUCLEOTIDE SEQUENCE [LARGE SCALE GENOMIC DNA]</scope>
    <source>
        <strain evidence="7">CCUG 4441</strain>
    </source>
</reference>
<keyword evidence="3" id="KW-0815">Transposition</keyword>
<dbReference type="Proteomes" id="UP000254107">
    <property type="component" value="Unassembled WGS sequence"/>
</dbReference>
<dbReference type="InterPro" id="IPR051354">
    <property type="entry name" value="Transposase_27_IS1"/>
</dbReference>
<keyword evidence="4" id="KW-0233">DNA recombination</keyword>
<evidence type="ECO:0000256" key="2">
    <source>
        <dbReference type="ARBA" id="ARBA00008841"/>
    </source>
</evidence>